<evidence type="ECO:0000313" key="1">
    <source>
        <dbReference type="EMBL" id="RPA93117.1"/>
    </source>
</evidence>
<organism evidence="1 2">
    <name type="scientific">Choiromyces venosus 120613-1</name>
    <dbReference type="NCBI Taxonomy" id="1336337"/>
    <lineage>
        <taxon>Eukaryota</taxon>
        <taxon>Fungi</taxon>
        <taxon>Dikarya</taxon>
        <taxon>Ascomycota</taxon>
        <taxon>Pezizomycotina</taxon>
        <taxon>Pezizomycetes</taxon>
        <taxon>Pezizales</taxon>
        <taxon>Tuberaceae</taxon>
        <taxon>Choiromyces</taxon>
    </lineage>
</organism>
<accession>A0A3N4J761</accession>
<dbReference type="Proteomes" id="UP000276215">
    <property type="component" value="Unassembled WGS sequence"/>
</dbReference>
<reference evidence="1 2" key="1">
    <citation type="journal article" date="2018" name="Nat. Ecol. Evol.">
        <title>Pezizomycetes genomes reveal the molecular basis of ectomycorrhizal truffle lifestyle.</title>
        <authorList>
            <person name="Murat C."/>
            <person name="Payen T."/>
            <person name="Noel B."/>
            <person name="Kuo A."/>
            <person name="Morin E."/>
            <person name="Chen J."/>
            <person name="Kohler A."/>
            <person name="Krizsan K."/>
            <person name="Balestrini R."/>
            <person name="Da Silva C."/>
            <person name="Montanini B."/>
            <person name="Hainaut M."/>
            <person name="Levati E."/>
            <person name="Barry K.W."/>
            <person name="Belfiori B."/>
            <person name="Cichocki N."/>
            <person name="Clum A."/>
            <person name="Dockter R.B."/>
            <person name="Fauchery L."/>
            <person name="Guy J."/>
            <person name="Iotti M."/>
            <person name="Le Tacon F."/>
            <person name="Lindquist E.A."/>
            <person name="Lipzen A."/>
            <person name="Malagnac F."/>
            <person name="Mello A."/>
            <person name="Molinier V."/>
            <person name="Miyauchi S."/>
            <person name="Poulain J."/>
            <person name="Riccioni C."/>
            <person name="Rubini A."/>
            <person name="Sitrit Y."/>
            <person name="Splivallo R."/>
            <person name="Traeger S."/>
            <person name="Wang M."/>
            <person name="Zifcakova L."/>
            <person name="Wipf D."/>
            <person name="Zambonelli A."/>
            <person name="Paolocci F."/>
            <person name="Nowrousian M."/>
            <person name="Ottonello S."/>
            <person name="Baldrian P."/>
            <person name="Spatafora J.W."/>
            <person name="Henrissat B."/>
            <person name="Nagy L.G."/>
            <person name="Aury J.M."/>
            <person name="Wincker P."/>
            <person name="Grigoriev I.V."/>
            <person name="Bonfante P."/>
            <person name="Martin F.M."/>
        </authorList>
    </citation>
    <scope>NUCLEOTIDE SEQUENCE [LARGE SCALE GENOMIC DNA]</scope>
    <source>
        <strain evidence="1 2">120613-1</strain>
    </source>
</reference>
<keyword evidence="2" id="KW-1185">Reference proteome</keyword>
<proteinExistence type="predicted"/>
<gene>
    <name evidence="1" type="ORF">L873DRAFT_1793858</name>
</gene>
<dbReference type="AlphaFoldDB" id="A0A3N4J761"/>
<dbReference type="EMBL" id="ML120460">
    <property type="protein sequence ID" value="RPA93117.1"/>
    <property type="molecule type" value="Genomic_DNA"/>
</dbReference>
<name>A0A3N4J761_9PEZI</name>
<protein>
    <submittedName>
        <fullName evidence="1">Uncharacterized protein</fullName>
    </submittedName>
</protein>
<sequence length="168" mass="19428">MTKPTKPVNRHEHPQIPLQTPFLPATPNFDFSLPQVPSQSTEQDKSYLYTFLPGYREIRTNEQLIDIDIATNPHYHIMIHATMLLEYVLQKYPVKCNKEGKEWEKQVLRSASGLLEQITDWSEDEAQQLPGSPGKDPEMRSFVNMSMMTTNEPISLNDRIQILESKLD</sequence>
<evidence type="ECO:0000313" key="2">
    <source>
        <dbReference type="Proteomes" id="UP000276215"/>
    </source>
</evidence>